<evidence type="ECO:0000256" key="3">
    <source>
        <dbReference type="ARBA" id="ARBA00013266"/>
    </source>
</evidence>
<evidence type="ECO:0000256" key="1">
    <source>
        <dbReference type="ARBA" id="ARBA00004496"/>
    </source>
</evidence>
<dbReference type="PANTHER" id="PTHR42811">
    <property type="entry name" value="SERINE ACETYLTRANSFERASE"/>
    <property type="match status" value="1"/>
</dbReference>
<reference evidence="13 16" key="2">
    <citation type="submission" date="2019-04" db="EMBL/GenBank/DDBJ databases">
        <title>Crypto-aerobic microbial life in anoxic (sulfidic) marine sediments.</title>
        <authorList>
            <person name="Bhattacharya S."/>
            <person name="Roy C."/>
            <person name="Mondal N."/>
            <person name="Sarkar J."/>
            <person name="Mandal S."/>
            <person name="Rameez M.J."/>
            <person name="Ghosh W."/>
        </authorList>
    </citation>
    <scope>NUCLEOTIDE SEQUENCE [LARGE SCALE GENOMIC DNA]</scope>
    <source>
        <strain evidence="13 16">SBBB</strain>
    </source>
</reference>
<dbReference type="EMBL" id="FOGN01000001">
    <property type="protein sequence ID" value="SER45032.1"/>
    <property type="molecule type" value="Genomic_DNA"/>
</dbReference>
<accession>A0A031MJY3</accession>
<keyword evidence="7" id="KW-0677">Repeat</keyword>
<dbReference type="OrthoDB" id="9801456at2"/>
<sequence>MFDRMKEDIASVFHRDPAARNKLEVLFCYPGLHAIWFHRLAHCLWVRDARLLARMVSNLGRWLTGIEIHPGATVGRRFFIDHGMGVVIGETAEIGNDVTLYQGVTLGGTSWNKGKRHPTLEDGVVVGAGAKVLGPFTVGKGAKIGSNAVVTKAVPAGATAVGIPGRIIVREEAVTEQQVKRQAMAEKIGFDAYGETRDMPDPVARSIGLMLDHMHAVDGRIESMCEALKELGSDYCARDLPKLDTEDFEALMDDAEPEPSKPDADSSAPR</sequence>
<comment type="subcellular location">
    <subcellularLocation>
        <location evidence="1">Cytoplasm</location>
    </subcellularLocation>
</comment>
<dbReference type="FunFam" id="2.160.10.10:FF:000007">
    <property type="entry name" value="Serine acetyltransferase"/>
    <property type="match status" value="1"/>
</dbReference>
<evidence type="ECO:0000256" key="5">
    <source>
        <dbReference type="ARBA" id="ARBA00022605"/>
    </source>
</evidence>
<dbReference type="Gene3D" id="2.160.10.10">
    <property type="entry name" value="Hexapeptide repeat proteins"/>
    <property type="match status" value="1"/>
</dbReference>
<dbReference type="InterPro" id="IPR005881">
    <property type="entry name" value="Ser_O-AcTrfase"/>
</dbReference>
<feature type="region of interest" description="Disordered" evidence="10">
    <location>
        <begin position="247"/>
        <end position="270"/>
    </location>
</feature>
<reference evidence="14 15" key="1">
    <citation type="submission" date="2016-10" db="EMBL/GenBank/DDBJ databases">
        <authorList>
            <person name="de Groot N.N."/>
        </authorList>
    </citation>
    <scope>NUCLEOTIDE SEQUENCE [LARGE SCALE GENOMIC DNA]</scope>
    <source>
        <strain evidence="12 14">CGMCC 1.9095</strain>
        <strain evidence="11 15">DSM 22558</strain>
    </source>
</reference>
<keyword evidence="4" id="KW-0963">Cytoplasm</keyword>
<dbReference type="GO" id="GO:0009001">
    <property type="term" value="F:serine O-acetyltransferase activity"/>
    <property type="evidence" value="ECO:0007669"/>
    <property type="project" value="UniProtKB-EC"/>
</dbReference>
<name>A0A031MJY3_9GAMM</name>
<dbReference type="Proteomes" id="UP000305198">
    <property type="component" value="Unassembled WGS sequence"/>
</dbReference>
<dbReference type="InterPro" id="IPR042122">
    <property type="entry name" value="Ser_AcTrfase_N_sf"/>
</dbReference>
<organism evidence="13 16">
    <name type="scientific">Halopseudomonas bauzanensis</name>
    <dbReference type="NCBI Taxonomy" id="653930"/>
    <lineage>
        <taxon>Bacteria</taxon>
        <taxon>Pseudomonadati</taxon>
        <taxon>Pseudomonadota</taxon>
        <taxon>Gammaproteobacteria</taxon>
        <taxon>Pseudomonadales</taxon>
        <taxon>Pseudomonadaceae</taxon>
        <taxon>Halopseudomonas</taxon>
    </lineage>
</organism>
<evidence type="ECO:0000256" key="9">
    <source>
        <dbReference type="ARBA" id="ARBA00049486"/>
    </source>
</evidence>
<evidence type="ECO:0000313" key="11">
    <source>
        <dbReference type="EMBL" id="SER45032.1"/>
    </source>
</evidence>
<keyword evidence="5" id="KW-0028">Amino-acid biosynthesis</keyword>
<proteinExistence type="inferred from homology"/>
<evidence type="ECO:0000256" key="2">
    <source>
        <dbReference type="ARBA" id="ARBA00007274"/>
    </source>
</evidence>
<dbReference type="Proteomes" id="UP000186904">
    <property type="component" value="Unassembled WGS sequence"/>
</dbReference>
<dbReference type="SUPFAM" id="SSF51161">
    <property type="entry name" value="Trimeric LpxA-like enzymes"/>
    <property type="match status" value="1"/>
</dbReference>
<evidence type="ECO:0000313" key="15">
    <source>
        <dbReference type="Proteomes" id="UP000186904"/>
    </source>
</evidence>
<dbReference type="InterPro" id="IPR045304">
    <property type="entry name" value="LbH_SAT"/>
</dbReference>
<protein>
    <recommendedName>
        <fullName evidence="3">serine O-acetyltransferase</fullName>
        <ecNumber evidence="3">2.3.1.30</ecNumber>
    </recommendedName>
</protein>
<dbReference type="Gene3D" id="1.10.3130.10">
    <property type="entry name" value="serine acetyltransferase, domain 1"/>
    <property type="match status" value="1"/>
</dbReference>
<keyword evidence="6 13" id="KW-0808">Transferase</keyword>
<evidence type="ECO:0000256" key="10">
    <source>
        <dbReference type="SAM" id="MobiDB-lite"/>
    </source>
</evidence>
<dbReference type="RefSeq" id="WP_036989370.1">
    <property type="nucleotide sequence ID" value="NZ_FOGN01000001.1"/>
</dbReference>
<dbReference type="AlphaFoldDB" id="A0A031MJY3"/>
<evidence type="ECO:0000313" key="14">
    <source>
        <dbReference type="Proteomes" id="UP000186599"/>
    </source>
</evidence>
<dbReference type="NCBIfam" id="NF041874">
    <property type="entry name" value="EPS_EpsC"/>
    <property type="match status" value="1"/>
</dbReference>
<evidence type="ECO:0000256" key="6">
    <source>
        <dbReference type="ARBA" id="ARBA00022679"/>
    </source>
</evidence>
<evidence type="ECO:0000256" key="8">
    <source>
        <dbReference type="ARBA" id="ARBA00023315"/>
    </source>
</evidence>
<dbReference type="InterPro" id="IPR053376">
    <property type="entry name" value="Serine_acetyltransferase"/>
</dbReference>
<dbReference type="InterPro" id="IPR001451">
    <property type="entry name" value="Hexapep"/>
</dbReference>
<dbReference type="Proteomes" id="UP000186599">
    <property type="component" value="Unassembled WGS sequence"/>
</dbReference>
<dbReference type="EMBL" id="SWAV01000001">
    <property type="protein sequence ID" value="TKA93445.1"/>
    <property type="molecule type" value="Genomic_DNA"/>
</dbReference>
<dbReference type="FunFam" id="1.10.3130.10:FF:000002">
    <property type="entry name" value="Serine acetyltransferase"/>
    <property type="match status" value="1"/>
</dbReference>
<dbReference type="EC" id="2.3.1.30" evidence="3"/>
<dbReference type="GO" id="GO:0006535">
    <property type="term" value="P:cysteine biosynthetic process from serine"/>
    <property type="evidence" value="ECO:0007669"/>
    <property type="project" value="InterPro"/>
</dbReference>
<keyword evidence="8 13" id="KW-0012">Acyltransferase</keyword>
<dbReference type="GO" id="GO:0005737">
    <property type="term" value="C:cytoplasm"/>
    <property type="evidence" value="ECO:0007669"/>
    <property type="project" value="UniProtKB-SubCell"/>
</dbReference>
<gene>
    <name evidence="13" type="primary">cysE</name>
    <name evidence="13" type="ORF">FA869_04595</name>
    <name evidence="12" type="ORF">SAMN04487855_1031</name>
    <name evidence="11" type="ORF">SAMN05216589_0593</name>
</gene>
<dbReference type="InterPro" id="IPR011004">
    <property type="entry name" value="Trimer_LpxA-like_sf"/>
</dbReference>
<evidence type="ECO:0000313" key="16">
    <source>
        <dbReference type="Proteomes" id="UP000305198"/>
    </source>
</evidence>
<evidence type="ECO:0000256" key="7">
    <source>
        <dbReference type="ARBA" id="ARBA00022737"/>
    </source>
</evidence>
<evidence type="ECO:0000313" key="13">
    <source>
        <dbReference type="EMBL" id="TKA93445.1"/>
    </source>
</evidence>
<comment type="similarity">
    <text evidence="2">Belongs to the transferase hexapeptide repeat family.</text>
</comment>
<feature type="compositionally biased region" description="Acidic residues" evidence="10">
    <location>
        <begin position="247"/>
        <end position="257"/>
    </location>
</feature>
<dbReference type="EMBL" id="FOUA01000001">
    <property type="protein sequence ID" value="SFL74949.1"/>
    <property type="molecule type" value="Genomic_DNA"/>
</dbReference>
<comment type="catalytic activity">
    <reaction evidence="9">
        <text>L-serine + acetyl-CoA = O-acetyl-L-serine + CoA</text>
        <dbReference type="Rhea" id="RHEA:24560"/>
        <dbReference type="ChEBI" id="CHEBI:33384"/>
        <dbReference type="ChEBI" id="CHEBI:57287"/>
        <dbReference type="ChEBI" id="CHEBI:57288"/>
        <dbReference type="ChEBI" id="CHEBI:58340"/>
        <dbReference type="EC" id="2.3.1.30"/>
    </reaction>
</comment>
<dbReference type="NCBIfam" id="TIGR01172">
    <property type="entry name" value="cysE"/>
    <property type="match status" value="1"/>
</dbReference>
<evidence type="ECO:0000313" key="12">
    <source>
        <dbReference type="EMBL" id="SFL74949.1"/>
    </source>
</evidence>
<keyword evidence="14" id="KW-1185">Reference proteome</keyword>
<evidence type="ECO:0000256" key="4">
    <source>
        <dbReference type="ARBA" id="ARBA00022490"/>
    </source>
</evidence>
<dbReference type="Pfam" id="PF00132">
    <property type="entry name" value="Hexapep"/>
    <property type="match status" value="1"/>
</dbReference>
<dbReference type="STRING" id="653930.SAMN05216589_0593"/>
<dbReference type="CDD" id="cd03354">
    <property type="entry name" value="LbH_SAT"/>
    <property type="match status" value="1"/>
</dbReference>